<keyword evidence="2" id="KW-1185">Reference proteome</keyword>
<accession>A0A8J7SHU4</accession>
<name>A0A8J7SHU4_9BACT</name>
<sequence length="69" mass="7714">MLDIILQKIESLSAAEQDQLAARLLVLRMKRSNAGGSAIEKVHKRIDDGEPTKWTDWEVAQKALDKPDA</sequence>
<dbReference type="EMBL" id="JAENIM010000012">
    <property type="protein sequence ID" value="MBK1790016.1"/>
    <property type="molecule type" value="Genomic_DNA"/>
</dbReference>
<evidence type="ECO:0000313" key="2">
    <source>
        <dbReference type="Proteomes" id="UP000624703"/>
    </source>
</evidence>
<dbReference type="AlphaFoldDB" id="A0A8J7SHU4"/>
<protein>
    <recommendedName>
        <fullName evidence="3">Addiction module component</fullName>
    </recommendedName>
</protein>
<evidence type="ECO:0000313" key="1">
    <source>
        <dbReference type="EMBL" id="MBK1790016.1"/>
    </source>
</evidence>
<gene>
    <name evidence="1" type="ORF">JIN82_02475</name>
</gene>
<proteinExistence type="predicted"/>
<reference evidence="1" key="1">
    <citation type="submission" date="2021-01" db="EMBL/GenBank/DDBJ databases">
        <title>Modified the classification status of verrucomicrobia.</title>
        <authorList>
            <person name="Feng X."/>
        </authorList>
    </citation>
    <scope>NUCLEOTIDE SEQUENCE</scope>
    <source>
        <strain evidence="1">_KCTC 22039</strain>
    </source>
</reference>
<dbReference type="Proteomes" id="UP000624703">
    <property type="component" value="Unassembled WGS sequence"/>
</dbReference>
<organism evidence="1 2">
    <name type="scientific">Persicirhabdus sediminis</name>
    <dbReference type="NCBI Taxonomy" id="454144"/>
    <lineage>
        <taxon>Bacteria</taxon>
        <taxon>Pseudomonadati</taxon>
        <taxon>Verrucomicrobiota</taxon>
        <taxon>Verrucomicrobiia</taxon>
        <taxon>Verrucomicrobiales</taxon>
        <taxon>Verrucomicrobiaceae</taxon>
        <taxon>Persicirhabdus</taxon>
    </lineage>
</organism>
<comment type="caution">
    <text evidence="1">The sequence shown here is derived from an EMBL/GenBank/DDBJ whole genome shotgun (WGS) entry which is preliminary data.</text>
</comment>
<evidence type="ECO:0008006" key="3">
    <source>
        <dbReference type="Google" id="ProtNLM"/>
    </source>
</evidence>